<dbReference type="EMBL" id="CP056068">
    <property type="protein sequence ID" value="UKJ90158.2"/>
    <property type="molecule type" value="Genomic_DNA"/>
</dbReference>
<evidence type="ECO:0000313" key="2">
    <source>
        <dbReference type="EMBL" id="UKJ90158.2"/>
    </source>
</evidence>
<evidence type="ECO:0000259" key="1">
    <source>
        <dbReference type="PROSITE" id="PS51286"/>
    </source>
</evidence>
<dbReference type="Proteomes" id="UP000244803">
    <property type="component" value="Chromosome 2"/>
</dbReference>
<dbReference type="OrthoDB" id="385235at2759"/>
<dbReference type="GO" id="GO:0035770">
    <property type="term" value="C:ribonucleoprotein granule"/>
    <property type="evidence" value="ECO:0007669"/>
    <property type="project" value="TreeGrafter"/>
</dbReference>
<accession>A0A976M7X6</accession>
<dbReference type="Pfam" id="PF08373">
    <property type="entry name" value="RAP"/>
    <property type="match status" value="1"/>
</dbReference>
<dbReference type="AlphaFoldDB" id="A0A976M7X6"/>
<dbReference type="GO" id="GO:0003723">
    <property type="term" value="F:RNA binding"/>
    <property type="evidence" value="ECO:0007669"/>
    <property type="project" value="TreeGrafter"/>
</dbReference>
<dbReference type="SMART" id="SM00952">
    <property type="entry name" value="RAP"/>
    <property type="match status" value="1"/>
</dbReference>
<dbReference type="InterPro" id="IPR013584">
    <property type="entry name" value="RAP"/>
</dbReference>
<dbReference type="Pfam" id="PF26188">
    <property type="entry name" value="RESC6"/>
    <property type="match status" value="1"/>
</dbReference>
<dbReference type="PROSITE" id="PS51286">
    <property type="entry name" value="RAP"/>
    <property type="match status" value="1"/>
</dbReference>
<dbReference type="GO" id="GO:0044528">
    <property type="term" value="P:regulation of mitochondrial mRNA stability"/>
    <property type="evidence" value="ECO:0007669"/>
    <property type="project" value="TreeGrafter"/>
</dbReference>
<dbReference type="PANTHER" id="PTHR21228">
    <property type="entry name" value="FAST LEU-RICH DOMAIN-CONTAINING"/>
    <property type="match status" value="1"/>
</dbReference>
<reference evidence="2" key="1">
    <citation type="submission" date="2022-07" db="EMBL/GenBank/DDBJ databases">
        <title>Evaluation of T. orientalis genome assembly methods using nanopore sequencing and analysis of variation between genomes.</title>
        <authorList>
            <person name="Yam J."/>
            <person name="Micallef M.L."/>
            <person name="Liu M."/>
            <person name="Djordjevic S.P."/>
            <person name="Bogema D.R."/>
            <person name="Jenkins C."/>
        </authorList>
    </citation>
    <scope>NUCLEOTIDE SEQUENCE</scope>
    <source>
        <strain evidence="2">Fish Creek</strain>
    </source>
</reference>
<dbReference type="InterPro" id="IPR050870">
    <property type="entry name" value="FAST_kinase"/>
</dbReference>
<proteinExistence type="predicted"/>
<dbReference type="GO" id="GO:0000963">
    <property type="term" value="P:mitochondrial RNA processing"/>
    <property type="evidence" value="ECO:0007669"/>
    <property type="project" value="TreeGrafter"/>
</dbReference>
<protein>
    <recommendedName>
        <fullName evidence="1">RAP domain-containing protein</fullName>
    </recommendedName>
</protein>
<sequence>MNIPVDFLNAVKYIKYYTPRYYSSYRITRIPIEHKNPLNFKLLNEKLLELHEIEAASRSRIIETYEAISNSDVKSVLDDFYYTQLVKKTSNLSLSLIPEDYAKIFNSFRGLPRPNGECVQNLNLGVQRLSKNFATKQIALILRSYAHIKSRSLKTISELVETFNKKFEESELWEQREVASALASLNVPNQGPIKQFYDRTVSNLPKHMKSMNADHMAIFVNSFCSRGVGHNEILHFIDMNHKSIMKAISPKNLSLIVNSFARNNKLSENLMNAVSNMLSEAVEENRNSEFYKKMNVIDISLIFNAFVKLDHYDLKMMNKYIPWLLDKINDETKTLSLVLLAHSYAQSGIKSNDLFSKIAHILVYRISHLNPQKLGLVSLSYAKVGYVPPMLFNRIADEVIYRGTIGLKYSRYEFDFKSLEQITQAFSRIGYKDKRIFSVLTTLLKSRFKKSKEGMNGEMIASLMVSISRNKTEEFVTFITQVLEKIDDSTTFSTMAISKVLTSFNKLGIKNGRLARRFLNETSNRVNQFTPSALINAFKALAKMKCYDPHLVKETLKRCAINLTNLSTTDMANLVRSLSELSYRNVTFLKKLSVCINYNLNNLTKQQLHIIFNGLALLRVSDTDLMFKLVENISAYQHEFNEVETAEIAMGIVYTITHLECLNKEIWKASATPTSMEGEREVYVIPDHLYNALDHMLALLDQKLDVATIFKLKTIYLYLKNLKPEKYKRMSKKAVEILEKAKAVEFSLAEYILTSSANHKQISYYLNMMGIVHKNEVQFGPYLIDVVPESKEKIAIEYDGPSHFYTETLMRNIKSILKHEILKSAGWKVVHIPYQEWAQLVHEKQKIVYLNRIRLELASINRIK</sequence>
<dbReference type="PANTHER" id="PTHR21228:SF40">
    <property type="entry name" value="LD45607P"/>
    <property type="match status" value="1"/>
</dbReference>
<organism evidence="2 3">
    <name type="scientific">Theileria orientalis</name>
    <dbReference type="NCBI Taxonomy" id="68886"/>
    <lineage>
        <taxon>Eukaryota</taxon>
        <taxon>Sar</taxon>
        <taxon>Alveolata</taxon>
        <taxon>Apicomplexa</taxon>
        <taxon>Aconoidasida</taxon>
        <taxon>Piroplasmida</taxon>
        <taxon>Theileriidae</taxon>
        <taxon>Theileria</taxon>
    </lineage>
</organism>
<name>A0A976M7X6_THEOR</name>
<dbReference type="InterPro" id="IPR058917">
    <property type="entry name" value="RESC6_dom"/>
</dbReference>
<gene>
    <name evidence="2" type="ORF">MACJ_001089</name>
</gene>
<feature type="domain" description="RAP" evidence="1">
    <location>
        <begin position="794"/>
        <end position="852"/>
    </location>
</feature>
<evidence type="ECO:0000313" key="3">
    <source>
        <dbReference type="Proteomes" id="UP000244803"/>
    </source>
</evidence>
<dbReference type="Gene3D" id="3.40.960.10">
    <property type="entry name" value="VSR Endonuclease"/>
    <property type="match status" value="1"/>
</dbReference>
<dbReference type="GO" id="GO:0005759">
    <property type="term" value="C:mitochondrial matrix"/>
    <property type="evidence" value="ECO:0007669"/>
    <property type="project" value="TreeGrafter"/>
</dbReference>